<name>A0A542XXF1_9MICO</name>
<comment type="caution">
    <text evidence="1">The sequence shown here is derived from an EMBL/GenBank/DDBJ whole genome shotgun (WGS) entry which is preliminary data.</text>
</comment>
<evidence type="ECO:0000313" key="2">
    <source>
        <dbReference type="Proteomes" id="UP000319094"/>
    </source>
</evidence>
<dbReference type="InterPro" id="IPR011051">
    <property type="entry name" value="RmlC_Cupin_sf"/>
</dbReference>
<dbReference type="EMBL" id="VFON01000002">
    <property type="protein sequence ID" value="TQL40515.1"/>
    <property type="molecule type" value="Genomic_DNA"/>
</dbReference>
<proteinExistence type="predicted"/>
<protein>
    <submittedName>
        <fullName evidence="1">Uncharacterized protein</fullName>
    </submittedName>
</protein>
<keyword evidence="2" id="KW-1185">Reference proteome</keyword>
<organism evidence="1 2">
    <name type="scientific">Leucobacter komagatae</name>
    <dbReference type="NCBI Taxonomy" id="55969"/>
    <lineage>
        <taxon>Bacteria</taxon>
        <taxon>Bacillati</taxon>
        <taxon>Actinomycetota</taxon>
        <taxon>Actinomycetes</taxon>
        <taxon>Micrococcales</taxon>
        <taxon>Microbacteriaceae</taxon>
        <taxon>Leucobacter</taxon>
    </lineage>
</organism>
<reference evidence="1 2" key="1">
    <citation type="submission" date="2019-06" db="EMBL/GenBank/DDBJ databases">
        <title>Sequencing the genomes of 1000 actinobacteria strains.</title>
        <authorList>
            <person name="Klenk H.-P."/>
        </authorList>
    </citation>
    <scope>NUCLEOTIDE SEQUENCE [LARGE SCALE GENOMIC DNA]</scope>
    <source>
        <strain evidence="1 2">DSM 8803</strain>
    </source>
</reference>
<gene>
    <name evidence="1" type="ORF">FB468_3036</name>
</gene>
<dbReference type="AlphaFoldDB" id="A0A542XXF1"/>
<evidence type="ECO:0000313" key="1">
    <source>
        <dbReference type="EMBL" id="TQL40515.1"/>
    </source>
</evidence>
<dbReference type="Proteomes" id="UP000319094">
    <property type="component" value="Unassembled WGS sequence"/>
</dbReference>
<dbReference type="RefSeq" id="WP_246055984.1">
    <property type="nucleotide sequence ID" value="NZ_BAAAUY010000023.1"/>
</dbReference>
<dbReference type="SUPFAM" id="SSF51182">
    <property type="entry name" value="RmlC-like cupins"/>
    <property type="match status" value="1"/>
</dbReference>
<accession>A0A542XXF1</accession>
<sequence length="319" mass="35066">MSQNRTEHLFVRNMRSCAADFIYEGDPAGLPNPTNVDEPLGLMRPADVPESSIHMSHTWIRPIAEPQHWVDEHEHDYDEILIWTGADPDNPEDLGAELYFEIEGVRHSVTTSGSVYIPAGTKHCPLGFTSIERPFNFSALSLNAGYSSEDDAPALAEKLAPAAPPYERLFTRELRDCATDMVNEGEAAGGERPANLSDPWAIVRAADVPEAQAYITMSWVYPTDEPQHWVDEHVHDYDEVLVWTGSDPDAPHDLGAEVTFEIGGERHSVTTSGSVYIPAGTKHCPLGFARVDRPFRFMAIALSGDGHYLSAAERAAAVG</sequence>